<feature type="compositionally biased region" description="Gly residues" evidence="2">
    <location>
        <begin position="114"/>
        <end position="135"/>
    </location>
</feature>
<dbReference type="SMART" id="SM01214">
    <property type="entry name" value="Fmp27_GFWDK"/>
    <property type="match status" value="1"/>
</dbReference>
<proteinExistence type="predicted"/>
<dbReference type="PANTHER" id="PTHR15678:SF6">
    <property type="entry name" value="BRIDGE-LIKE LIPID TRANSFER PROTEIN FAMILY MEMBER 2"/>
    <property type="match status" value="1"/>
</dbReference>
<evidence type="ECO:0000256" key="3">
    <source>
        <dbReference type="SAM" id="Phobius"/>
    </source>
</evidence>
<dbReference type="InterPro" id="IPR001509">
    <property type="entry name" value="Epimerase_deHydtase"/>
</dbReference>
<feature type="coiled-coil region" evidence="1">
    <location>
        <begin position="1875"/>
        <end position="1929"/>
    </location>
</feature>
<feature type="region of interest" description="Disordered" evidence="2">
    <location>
        <begin position="632"/>
        <end position="654"/>
    </location>
</feature>
<name>A0ABD1DLX3_CULPP</name>
<keyword evidence="1" id="KW-0175">Coiled coil</keyword>
<feature type="region of interest" description="Disordered" evidence="2">
    <location>
        <begin position="1565"/>
        <end position="1608"/>
    </location>
</feature>
<feature type="compositionally biased region" description="Low complexity" evidence="2">
    <location>
        <begin position="2112"/>
        <end position="2133"/>
    </location>
</feature>
<dbReference type="SUPFAM" id="SSF51735">
    <property type="entry name" value="NAD(P)-binding Rossmann-fold domains"/>
    <property type="match status" value="1"/>
</dbReference>
<dbReference type="Pfam" id="PF10344">
    <property type="entry name" value="Hobbit"/>
    <property type="match status" value="1"/>
</dbReference>
<evidence type="ECO:0000256" key="1">
    <source>
        <dbReference type="SAM" id="Coils"/>
    </source>
</evidence>
<sequence>MITLFWFLVIIVLIYLGITWFLPQCIGYVLKRKFNIKIRFGRIGLPFSLRDVNICKSGFSVQIDEICIRSSFFNSEVTKLLSINIRDIRVNKDINRRQQQPPSPTASQNQNAFGGSGPFGTGTGTAPGTPAGGGSDSSAAAGRRILDFREKKVHPMILKFAQFMAVHINNVSIALLNNDHDPGWLLHATAKELHLDGSIMHSTKTMLVSAALCDAQAKILRHCPASTMGKKSAEKCQPCLGELSFGIALDSVLVAHGPISLEKLQMAMTNTKMVLHGGLYEFIKDAQSQKRRHQMFLRQNSVSLEQVPCVETDGGDGSEAYLRIAPIIPKNFAIKIENTTVSAVRENSSNDFSVTLQTFTISGKFSNRNISDEFRLPMFYVGTQLQQLEIDTMQEKLLFLEQFSVDAKLEKNLVNVYSKLKSFRMIYHHKEIYGWISKNFFQSERMARQMNPKSLKLATAASASGVKSGGALEEFLKRVVITGCAELWNVTSVFKFGPQEVSSICCNHTKLLLDQFADTRSSVYENRLLNLVLEKRHWSAELMIESLWWSLNGSISHKDFGQSLKKSHIRGSPFYVGVSLIKLSSYGDATKLDFTIHTFRTEFSPGLAMYLVQAKQCLEQYRSSEFARRKSIQLPSEDREDPPDMENCSPSKRPKPGLLINAKVTDVTAFFFNKYETCVLANLNELSLAKTPTINVIKLDQFHMEVLDFKNISGSEFASAELQNMFANFKVIRVEFTQHPRHPKLAIHFLEDTGAMWNANLHMHVVTLFGEIKELKEALKRKEMAQPPLELPEVPKVSSGSDRRAWVIDVYAEGSAEFAIKISDRHSMQIFSENLYISRKERWVISFENIFIKIDDQHIFTFKDVDSHQLAEMDVLRAERKHYENFRQASNKVWATSIGVVRIIFPYDHDFYGAIVNEFVSIYKWLKLIHGYKKKSFTQDSPLPSDMFIQIKEFLMEMSDDPFEVKLRDNYVLLLDEYNESVKRKELFDQKIAQLCAERLILPGGKLDELNANLIKKNSEIYIQRSKKLAETGPPRTRLIAWIMTDLEIMAMADPSVHGTENAVNMIREIDGESPWPEEGIEFVTLWCRAVNVSCSEWKFMLRDYPQPMFHVKAMHLFGHLAGAEMAPPRRAKRDVDIEIGDPFGTHTIQRSMTSIKFYHDFDWELDYLAYAFGPCWEPVMAQCNLMMEKISAPSRDPSPPLPFWDKMRLLMHGRLTIIAKQFTILLHASLDPYNTTEEMELTWNNCGIVYTNAKIMFKGDLNVFVRTASRYDDCRLLHLPNLRLTFKLNWICLANPNDHHAVIPCAPDKLPEYSSNQVHDSFRAFRSQNLNIWVSFEIKQTDVDVPNLVLYGSTLRWFESLKLILSGVTRPTRRGPVFNNVRPRKKQLSRHYRKANLQMSLHKFQIYYWMSHALNRGFQLNGGRITLSSEHTLTLSPIDDGLIHRPRADWAIMYMNCELNDAEIWLRTTTVSDRTDGSSESISNSNGDICRYYFLSVARVSYGREALLANGNEREKDTPTHKLVVYDLKGAWTKDNRDVAFALFDSFMKSQRLKNNLSTESLQSFRKEGNNTPLKSSRNSQDKGTAQHHSEGGAGGRGSQGHISKRQETSDGLVMLQQLISEADHKSVVFSDDLSAQTRQQQLKGLQACQDGDVLHYNWFISLVNSQVLLKGCETSGYVILSAAKAEILQRVHRPVWRDHTIVSKTTWVGSLECMQYYATVSAEDGDTREMAEIIGQSVGGVVSETVGGTGESYPGGKSPIQLQRIVSRCKCEFFYVSYGDTSIDPGTISEVPPPPVEESLSPWENQDEPVDAFTLMHHDLDVCTNSLQYAMILDIVNNLLLYVEPQRKEASERLARMRFQLQLYSIEDQKRPIQHVQTEIRSLMSRIRCLEKDMHFITKARLEEGDNDELRLEYDEVHKIIREYKEMLTNKSDELDMMLSCYNETQLSASNRLATIRKDKPLTIVRANEICFKHAQWRLTEADGQIGIADLILSNFLYTKNSKSDDSVDHLLELGYIRINNLIPRDNYKEVLCPTEIQRDMPVDHKRVLRVFCREKPPVGGISVKEHFEINVVPITIAISKKFYNTMLKFCFPDRDASETEGNDELEDGASSSSASSLATKSSSKKSAASSKGKKSSKDSNFYVKIQDDVEKMKERAEKNKLFIYIKIPEVPVRVSYKGNKEKNIEDITDLSLLIPTLEYHNVTWTWLDLLLAMKSDSRRVLLSQAIKQKLKLKKVLVDEQPSPQEEDKAKMLFGNRHALAKQQSGALGIVCLRANYSTDGPRKLKTTNVAALKRGTGGRSSFNGVVATVFGATGFLGRYVCNKLGKIGSQVIIPYRADHYEAMRLKLCGDLGQVLFHPYHLCDEESIYKAVKYSNVVINLVGRDWETKNFAFQDVHVEGARRLARIAKQAGVEKFIHVSSLNATPHPEPILTKEGSKFLKSKYAGEKAVREEFPDAIVFRPSDIYGQEDRFLRYYAHIWRRQFRGMPLWYSGERTIKQPVYCGDVAQGIVNAIKDSDSQGQTYQAVGPRRYKLSELVDWFHREMRKDKEWWGYQRYDLRYDPTFMIKVKLTEFICPSFPVGDLHTERVEREYVTDDVKKGVPTLEDLGVNLTMMEDQVS</sequence>
<dbReference type="EMBL" id="JBEHCU010005563">
    <property type="protein sequence ID" value="KAL1399404.1"/>
    <property type="molecule type" value="Genomic_DNA"/>
</dbReference>
<keyword evidence="3" id="KW-1133">Transmembrane helix</keyword>
<dbReference type="FunFam" id="3.40.50.720:FF:000537">
    <property type="entry name" value="NADH-ubiquinone oxidoreductase 39 kDa subunit"/>
    <property type="match status" value="1"/>
</dbReference>
<dbReference type="Pfam" id="PF01370">
    <property type="entry name" value="Epimerase"/>
    <property type="match status" value="1"/>
</dbReference>
<organism evidence="5 6">
    <name type="scientific">Culex pipiens pipiens</name>
    <name type="common">Northern house mosquito</name>
    <dbReference type="NCBI Taxonomy" id="38569"/>
    <lineage>
        <taxon>Eukaryota</taxon>
        <taxon>Metazoa</taxon>
        <taxon>Ecdysozoa</taxon>
        <taxon>Arthropoda</taxon>
        <taxon>Hexapoda</taxon>
        <taxon>Insecta</taxon>
        <taxon>Pterygota</taxon>
        <taxon>Neoptera</taxon>
        <taxon>Endopterygota</taxon>
        <taxon>Diptera</taxon>
        <taxon>Nematocera</taxon>
        <taxon>Culicoidea</taxon>
        <taxon>Culicidae</taxon>
        <taxon>Culicinae</taxon>
        <taxon>Culicini</taxon>
        <taxon>Culex</taxon>
        <taxon>Culex</taxon>
    </lineage>
</organism>
<feature type="region of interest" description="Disordered" evidence="2">
    <location>
        <begin position="93"/>
        <end position="139"/>
    </location>
</feature>
<evidence type="ECO:0000256" key="2">
    <source>
        <dbReference type="SAM" id="MobiDB-lite"/>
    </source>
</evidence>
<feature type="domain" description="FMP27/BLTP2/Hobbit GFWDK motif-containing RBG unit" evidence="4">
    <location>
        <begin position="1104"/>
        <end position="1236"/>
    </location>
</feature>
<evidence type="ECO:0000313" key="6">
    <source>
        <dbReference type="Proteomes" id="UP001562425"/>
    </source>
</evidence>
<evidence type="ECO:0000259" key="4">
    <source>
        <dbReference type="SMART" id="SM01214"/>
    </source>
</evidence>
<keyword evidence="3" id="KW-0812">Transmembrane</keyword>
<dbReference type="InterPro" id="IPR045167">
    <property type="entry name" value="Hobbit"/>
</dbReference>
<dbReference type="Gene3D" id="3.40.50.720">
    <property type="entry name" value="NAD(P)-binding Rossmann-like Domain"/>
    <property type="match status" value="1"/>
</dbReference>
<accession>A0ABD1DLX3</accession>
<comment type="caution">
    <text evidence="5">The sequence shown here is derived from an EMBL/GenBank/DDBJ whole genome shotgun (WGS) entry which is preliminary data.</text>
</comment>
<feature type="transmembrane region" description="Helical" evidence="3">
    <location>
        <begin position="6"/>
        <end position="30"/>
    </location>
</feature>
<dbReference type="InterPro" id="IPR019441">
    <property type="entry name" value="FMP27/BLTP2/Hobbit_GFWDK_RBG"/>
</dbReference>
<keyword evidence="3" id="KW-0472">Membrane</keyword>
<feature type="compositionally biased region" description="Polar residues" evidence="2">
    <location>
        <begin position="1565"/>
        <end position="1585"/>
    </location>
</feature>
<gene>
    <name evidence="5" type="ORF">pipiens_008249</name>
</gene>
<evidence type="ECO:0000313" key="5">
    <source>
        <dbReference type="EMBL" id="KAL1399404.1"/>
    </source>
</evidence>
<reference evidence="5 6" key="1">
    <citation type="submission" date="2024-05" db="EMBL/GenBank/DDBJ databases">
        <title>Culex pipiens pipiens assembly and annotation.</title>
        <authorList>
            <person name="Alout H."/>
            <person name="Durand T."/>
        </authorList>
    </citation>
    <scope>NUCLEOTIDE SEQUENCE [LARGE SCALE GENOMIC DNA]</scope>
    <source>
        <strain evidence="5">HA-2024</strain>
        <tissue evidence="5">Whole body</tissue>
    </source>
</reference>
<protein>
    <recommendedName>
        <fullName evidence="4">FMP27/BLTP2/Hobbit GFWDK motif-containing RBG unit domain-containing protein</fullName>
    </recommendedName>
</protein>
<keyword evidence="6" id="KW-1185">Reference proteome</keyword>
<feature type="region of interest" description="Disordered" evidence="2">
    <location>
        <begin position="2102"/>
        <end position="2139"/>
    </location>
</feature>
<feature type="compositionally biased region" description="Polar residues" evidence="2">
    <location>
        <begin position="97"/>
        <end position="111"/>
    </location>
</feature>
<dbReference type="Proteomes" id="UP001562425">
    <property type="component" value="Unassembled WGS sequence"/>
</dbReference>
<dbReference type="PANTHER" id="PTHR15678">
    <property type="entry name" value="ANTIGEN MLAA-22-RELATED"/>
    <property type="match status" value="1"/>
</dbReference>
<dbReference type="CDD" id="cd05271">
    <property type="entry name" value="NDUFA9_like_SDR_a"/>
    <property type="match status" value="1"/>
</dbReference>
<dbReference type="InterPro" id="IPR036291">
    <property type="entry name" value="NAD(P)-bd_dom_sf"/>
</dbReference>